<name>A0AAV4IJ76_9GAST</name>
<feature type="domain" description="Ig-like" evidence="4">
    <location>
        <begin position="169"/>
        <end position="271"/>
    </location>
</feature>
<dbReference type="PROSITE" id="PS50835">
    <property type="entry name" value="IG_LIKE"/>
    <property type="match status" value="1"/>
</dbReference>
<organism evidence="5 6">
    <name type="scientific">Elysia marginata</name>
    <dbReference type="NCBI Taxonomy" id="1093978"/>
    <lineage>
        <taxon>Eukaryota</taxon>
        <taxon>Metazoa</taxon>
        <taxon>Spiralia</taxon>
        <taxon>Lophotrochozoa</taxon>
        <taxon>Mollusca</taxon>
        <taxon>Gastropoda</taxon>
        <taxon>Heterobranchia</taxon>
        <taxon>Euthyneura</taxon>
        <taxon>Panpulmonata</taxon>
        <taxon>Sacoglossa</taxon>
        <taxon>Placobranchoidea</taxon>
        <taxon>Plakobranchidae</taxon>
        <taxon>Elysia</taxon>
    </lineage>
</organism>
<proteinExistence type="predicted"/>
<keyword evidence="6" id="KW-1185">Reference proteome</keyword>
<dbReference type="InterPro" id="IPR036179">
    <property type="entry name" value="Ig-like_dom_sf"/>
</dbReference>
<keyword evidence="3" id="KW-0732">Signal</keyword>
<dbReference type="SUPFAM" id="SSF48726">
    <property type="entry name" value="Immunoglobulin"/>
    <property type="match status" value="1"/>
</dbReference>
<gene>
    <name evidence="5" type="ORF">ElyMa_004767000</name>
</gene>
<sequence>MLLLILVVFFSIVSTAYAGQKEIIRPSRLASDDVIVPIPGRFLTINCSADQVSLSRSLKDVIGIDFNRRLRGNKTRESIATVSMLGETNFEIPDGRDWTIDFLQATQSHVPIKNRNLHIRWRLFDARCNDAGLYECKVSFFHNDNTIALKGQQNISARALAKVSMKVSPEKRENQYYENDEVNISCIVFGPRNVTISWFSRPANLRLLQSVSTNITTEKPVRSNRDECGARGYETRSHLAFKMKKQDDGRMFECVVRHAYDPQQSAKLTLSISC</sequence>
<dbReference type="InterPro" id="IPR051755">
    <property type="entry name" value="Ig-like_CS_Receptor"/>
</dbReference>
<evidence type="ECO:0000313" key="6">
    <source>
        <dbReference type="Proteomes" id="UP000762676"/>
    </source>
</evidence>
<comment type="caution">
    <text evidence="5">The sequence shown here is derived from an EMBL/GenBank/DDBJ whole genome shotgun (WGS) entry which is preliminary data.</text>
</comment>
<feature type="chain" id="PRO_5043652074" description="Ig-like domain-containing protein" evidence="3">
    <location>
        <begin position="19"/>
        <end position="274"/>
    </location>
</feature>
<evidence type="ECO:0000256" key="3">
    <source>
        <dbReference type="SAM" id="SignalP"/>
    </source>
</evidence>
<dbReference type="InterPro" id="IPR013783">
    <property type="entry name" value="Ig-like_fold"/>
</dbReference>
<keyword evidence="2" id="KW-0325">Glycoprotein</keyword>
<accession>A0AAV4IJ76</accession>
<dbReference type="InterPro" id="IPR013162">
    <property type="entry name" value="CD80_C2-set"/>
</dbReference>
<dbReference type="InterPro" id="IPR007110">
    <property type="entry name" value="Ig-like_dom"/>
</dbReference>
<reference evidence="5 6" key="1">
    <citation type="journal article" date="2021" name="Elife">
        <title>Chloroplast acquisition without the gene transfer in kleptoplastic sea slugs, Plakobranchus ocellatus.</title>
        <authorList>
            <person name="Maeda T."/>
            <person name="Takahashi S."/>
            <person name="Yoshida T."/>
            <person name="Shimamura S."/>
            <person name="Takaki Y."/>
            <person name="Nagai Y."/>
            <person name="Toyoda A."/>
            <person name="Suzuki Y."/>
            <person name="Arimoto A."/>
            <person name="Ishii H."/>
            <person name="Satoh N."/>
            <person name="Nishiyama T."/>
            <person name="Hasebe M."/>
            <person name="Maruyama T."/>
            <person name="Minagawa J."/>
            <person name="Obokata J."/>
            <person name="Shigenobu S."/>
        </authorList>
    </citation>
    <scope>NUCLEOTIDE SEQUENCE [LARGE SCALE GENOMIC DNA]</scope>
</reference>
<dbReference type="EMBL" id="BMAT01009560">
    <property type="protein sequence ID" value="GFS08816.1"/>
    <property type="molecule type" value="Genomic_DNA"/>
</dbReference>
<protein>
    <recommendedName>
        <fullName evidence="4">Ig-like domain-containing protein</fullName>
    </recommendedName>
</protein>
<dbReference type="Proteomes" id="UP000762676">
    <property type="component" value="Unassembled WGS sequence"/>
</dbReference>
<dbReference type="AlphaFoldDB" id="A0AAV4IJ76"/>
<dbReference type="CDD" id="cd00098">
    <property type="entry name" value="IgC1"/>
    <property type="match status" value="1"/>
</dbReference>
<evidence type="ECO:0000256" key="1">
    <source>
        <dbReference type="ARBA" id="ARBA00023157"/>
    </source>
</evidence>
<dbReference type="Pfam" id="PF08205">
    <property type="entry name" value="C2-set_2"/>
    <property type="match status" value="1"/>
</dbReference>
<evidence type="ECO:0000256" key="2">
    <source>
        <dbReference type="ARBA" id="ARBA00023180"/>
    </source>
</evidence>
<evidence type="ECO:0000259" key="4">
    <source>
        <dbReference type="PROSITE" id="PS50835"/>
    </source>
</evidence>
<feature type="signal peptide" evidence="3">
    <location>
        <begin position="1"/>
        <end position="18"/>
    </location>
</feature>
<dbReference type="PANTHER" id="PTHR19971">
    <property type="entry name" value="SIGNAL-REGULATORY PROTEIN BETA"/>
    <property type="match status" value="1"/>
</dbReference>
<evidence type="ECO:0000313" key="5">
    <source>
        <dbReference type="EMBL" id="GFS08816.1"/>
    </source>
</evidence>
<dbReference type="Gene3D" id="2.60.40.10">
    <property type="entry name" value="Immunoglobulins"/>
    <property type="match status" value="1"/>
</dbReference>
<keyword evidence="1" id="KW-1015">Disulfide bond</keyword>